<dbReference type="EMBL" id="JANJYJ010000009">
    <property type="protein sequence ID" value="KAK3190030.1"/>
    <property type="molecule type" value="Genomic_DNA"/>
</dbReference>
<organism evidence="1 2">
    <name type="scientific">Dipteronia sinensis</name>
    <dbReference type="NCBI Taxonomy" id="43782"/>
    <lineage>
        <taxon>Eukaryota</taxon>
        <taxon>Viridiplantae</taxon>
        <taxon>Streptophyta</taxon>
        <taxon>Embryophyta</taxon>
        <taxon>Tracheophyta</taxon>
        <taxon>Spermatophyta</taxon>
        <taxon>Magnoliopsida</taxon>
        <taxon>eudicotyledons</taxon>
        <taxon>Gunneridae</taxon>
        <taxon>Pentapetalae</taxon>
        <taxon>rosids</taxon>
        <taxon>malvids</taxon>
        <taxon>Sapindales</taxon>
        <taxon>Sapindaceae</taxon>
        <taxon>Hippocastanoideae</taxon>
        <taxon>Acereae</taxon>
        <taxon>Dipteronia</taxon>
    </lineage>
</organism>
<evidence type="ECO:0000313" key="2">
    <source>
        <dbReference type="Proteomes" id="UP001281410"/>
    </source>
</evidence>
<dbReference type="AlphaFoldDB" id="A0AAE0DVI4"/>
<reference evidence="1" key="1">
    <citation type="journal article" date="2023" name="Plant J.">
        <title>Genome sequences and population genomics provide insights into the demographic history, inbreeding, and mutation load of two 'living fossil' tree species of Dipteronia.</title>
        <authorList>
            <person name="Feng Y."/>
            <person name="Comes H.P."/>
            <person name="Chen J."/>
            <person name="Zhu S."/>
            <person name="Lu R."/>
            <person name="Zhang X."/>
            <person name="Li P."/>
            <person name="Qiu J."/>
            <person name="Olsen K.M."/>
            <person name="Qiu Y."/>
        </authorList>
    </citation>
    <scope>NUCLEOTIDE SEQUENCE</scope>
    <source>
        <strain evidence="1">NBL</strain>
    </source>
</reference>
<dbReference type="Proteomes" id="UP001281410">
    <property type="component" value="Unassembled WGS sequence"/>
</dbReference>
<protein>
    <submittedName>
        <fullName evidence="1">Uncharacterized protein</fullName>
    </submittedName>
</protein>
<sequence>MPPPPVTRCHVLRSFMAFSSRRIYRNGVIFMSSLLTRTQVTWEELHQNPESFHHELAMVQWIEKLRPGAEALYILLFENHSQLLGPVVVSILHEAMISCPTSVTDITPGLLLKDALMVLRHMFIMSSPTT</sequence>
<proteinExistence type="predicted"/>
<keyword evidence="2" id="KW-1185">Reference proteome</keyword>
<evidence type="ECO:0000313" key="1">
    <source>
        <dbReference type="EMBL" id="KAK3190030.1"/>
    </source>
</evidence>
<comment type="caution">
    <text evidence="1">The sequence shown here is derived from an EMBL/GenBank/DDBJ whole genome shotgun (WGS) entry which is preliminary data.</text>
</comment>
<gene>
    <name evidence="1" type="ORF">Dsin_029591</name>
</gene>
<accession>A0AAE0DVI4</accession>
<name>A0AAE0DVI4_9ROSI</name>